<dbReference type="EMBL" id="WHUG01000002">
    <property type="protein sequence ID" value="MQA37557.1"/>
    <property type="molecule type" value="Genomic_DNA"/>
</dbReference>
<feature type="domain" description="Helicase C-terminal" evidence="1">
    <location>
        <begin position="332"/>
        <end position="478"/>
    </location>
</feature>
<gene>
    <name evidence="2" type="ORF">GEV02_05295</name>
</gene>
<evidence type="ECO:0000259" key="1">
    <source>
        <dbReference type="PROSITE" id="PS51194"/>
    </source>
</evidence>
<protein>
    <recommendedName>
        <fullName evidence="1">Helicase C-terminal domain-containing protein</fullName>
    </recommendedName>
</protein>
<accession>A0A6A7MXT1</accession>
<comment type="caution">
    <text evidence="2">The sequence shown here is derived from an EMBL/GenBank/DDBJ whole genome shotgun (WGS) entry which is preliminary data.</text>
</comment>
<dbReference type="Proteomes" id="UP000440498">
    <property type="component" value="Unassembled WGS sequence"/>
</dbReference>
<keyword evidence="3" id="KW-1185">Reference proteome</keyword>
<proteinExistence type="predicted"/>
<evidence type="ECO:0000313" key="3">
    <source>
        <dbReference type="Proteomes" id="UP000440498"/>
    </source>
</evidence>
<dbReference type="InterPro" id="IPR027417">
    <property type="entry name" value="P-loop_NTPase"/>
</dbReference>
<name>A0A6A7MXT1_9BURK</name>
<sequence>MALDPSKDSRLERKRGEVMSYDAMAPIVGELASFQQDFVDEFLRAPPEKRLWRLDWPTGAGKTLTIAHILKGTLSAQPGARILAIFDRQVLLRAFFERATSMGISCIIMDRYGYRVMQDATVSGKPMWPRGQVYLLDEQFAKMDDVAASLCSADWTLLLAISSTAIFGPGQLAERLMSCSPALRVLAESYVRTEWRNIGDNSWSSAGLNADEIAKSVGISADQQLFPTLSVLSPQPTTSESIVLESVASIIRIAGDLKSEQVAQDLASRLKSSLIAFEEAARGLRNDIAHGARSWSAAEFKGKDSALSDVPHLFLALTEFLRQIEDLSADSKLSALKSCLEKDFGAYSGLSHVYIYASYTATLRYLKAALDDVGVPVRLLLDTATHSERQQLIADFTEHGGILLGSLLLAESADFSFVSTLILYDLPEGANTLDQLYGRFQRARRGKLKLVAFDNLDLAASSAAAIIEQLKEVIELPS</sequence>
<dbReference type="PROSITE" id="PS51194">
    <property type="entry name" value="HELICASE_CTER"/>
    <property type="match status" value="1"/>
</dbReference>
<evidence type="ECO:0000313" key="2">
    <source>
        <dbReference type="EMBL" id="MQA37557.1"/>
    </source>
</evidence>
<dbReference type="AlphaFoldDB" id="A0A6A7MXT1"/>
<dbReference type="Pfam" id="PF00271">
    <property type="entry name" value="Helicase_C"/>
    <property type="match status" value="1"/>
</dbReference>
<organism evidence="2 3">
    <name type="scientific">Rugamonas aquatica</name>
    <dbReference type="NCBI Taxonomy" id="2743357"/>
    <lineage>
        <taxon>Bacteria</taxon>
        <taxon>Pseudomonadati</taxon>
        <taxon>Pseudomonadota</taxon>
        <taxon>Betaproteobacteria</taxon>
        <taxon>Burkholderiales</taxon>
        <taxon>Oxalobacteraceae</taxon>
        <taxon>Telluria group</taxon>
        <taxon>Rugamonas</taxon>
    </lineage>
</organism>
<dbReference type="InterPro" id="IPR001650">
    <property type="entry name" value="Helicase_C-like"/>
</dbReference>
<reference evidence="2 3" key="1">
    <citation type="submission" date="2019-10" db="EMBL/GenBank/DDBJ databases">
        <title>Two novel species isolated from a subtropical stream in China.</title>
        <authorList>
            <person name="Lu H."/>
        </authorList>
    </citation>
    <scope>NUCLEOTIDE SEQUENCE [LARGE SCALE GENOMIC DNA]</scope>
    <source>
        <strain evidence="2 3">FT29W</strain>
    </source>
</reference>
<dbReference type="SUPFAM" id="SSF52540">
    <property type="entry name" value="P-loop containing nucleoside triphosphate hydrolases"/>
    <property type="match status" value="1"/>
</dbReference>
<dbReference type="Gene3D" id="3.40.50.300">
    <property type="entry name" value="P-loop containing nucleotide triphosphate hydrolases"/>
    <property type="match status" value="1"/>
</dbReference>